<feature type="domain" description="Sulfide dehydrogenase [flavocytochrome c] flavoprotein chain central" evidence="2">
    <location>
        <begin position="142"/>
        <end position="201"/>
    </location>
</feature>
<name>A0A977PJM9_9CREN</name>
<dbReference type="SUPFAM" id="SSF51905">
    <property type="entry name" value="FAD/NAD(P)-binding domain"/>
    <property type="match status" value="2"/>
</dbReference>
<evidence type="ECO:0000259" key="2">
    <source>
        <dbReference type="Pfam" id="PF21706"/>
    </source>
</evidence>
<organism evidence="3 4">
    <name type="scientific">Ignicoccus pacificus DSM 13166</name>
    <dbReference type="NCBI Taxonomy" id="940294"/>
    <lineage>
        <taxon>Archaea</taxon>
        <taxon>Thermoproteota</taxon>
        <taxon>Thermoprotei</taxon>
        <taxon>Desulfurococcales</taxon>
        <taxon>Desulfurococcaceae</taxon>
        <taxon>Ignicoccus</taxon>
    </lineage>
</organism>
<evidence type="ECO:0000259" key="1">
    <source>
        <dbReference type="Pfam" id="PF07992"/>
    </source>
</evidence>
<accession>A0A977PJM9</accession>
<dbReference type="PANTHER" id="PTHR43755:SF1">
    <property type="entry name" value="FAD-DEPENDENT PYRIDINE NUCLEOTIDE-DISULPHIDE OXIDOREDUCTASE"/>
    <property type="match status" value="1"/>
</dbReference>
<dbReference type="Proteomes" id="UP001063698">
    <property type="component" value="Chromosome"/>
</dbReference>
<dbReference type="InterPro" id="IPR052541">
    <property type="entry name" value="SQRD"/>
</dbReference>
<evidence type="ECO:0000313" key="3">
    <source>
        <dbReference type="EMBL" id="UXD21871.1"/>
    </source>
</evidence>
<dbReference type="Pfam" id="PF07992">
    <property type="entry name" value="Pyr_redox_2"/>
    <property type="match status" value="1"/>
</dbReference>
<dbReference type="EMBL" id="CP006868">
    <property type="protein sequence ID" value="UXD21871.1"/>
    <property type="molecule type" value="Genomic_DNA"/>
</dbReference>
<dbReference type="InterPro" id="IPR023753">
    <property type="entry name" value="FAD/NAD-binding_dom"/>
</dbReference>
<dbReference type="PANTHER" id="PTHR43755">
    <property type="match status" value="1"/>
</dbReference>
<dbReference type="InterPro" id="IPR036188">
    <property type="entry name" value="FAD/NAD-bd_sf"/>
</dbReference>
<dbReference type="Gene3D" id="3.50.50.60">
    <property type="entry name" value="FAD/NAD(P)-binding domain"/>
    <property type="match status" value="2"/>
</dbReference>
<reference evidence="3" key="1">
    <citation type="submission" date="2013-11" db="EMBL/GenBank/DDBJ databases">
        <title>Comparative genomics of Ignicoccus.</title>
        <authorList>
            <person name="Podar M."/>
        </authorList>
    </citation>
    <scope>NUCLEOTIDE SEQUENCE</scope>
    <source>
        <strain evidence="3">DSM 13166</strain>
    </source>
</reference>
<feature type="domain" description="FAD/NAD(P)-binding" evidence="1">
    <location>
        <begin position="4"/>
        <end position="128"/>
    </location>
</feature>
<dbReference type="InterPro" id="IPR049386">
    <property type="entry name" value="FCSD_central"/>
</dbReference>
<gene>
    <name evidence="3" type="ORF">IPA_09015</name>
</gene>
<protein>
    <submittedName>
        <fullName evidence="3">FAD-dependent pyridine nucleotide-disulfide oxidoreductase</fullName>
    </submittedName>
</protein>
<evidence type="ECO:0000313" key="4">
    <source>
        <dbReference type="Proteomes" id="UP001063698"/>
    </source>
</evidence>
<dbReference type="KEGG" id="ipc:IPA_09015"/>
<dbReference type="AlphaFoldDB" id="A0A977PJM9"/>
<dbReference type="GO" id="GO:0016491">
    <property type="term" value="F:oxidoreductase activity"/>
    <property type="evidence" value="ECO:0007669"/>
    <property type="project" value="InterPro"/>
</dbReference>
<proteinExistence type="predicted"/>
<sequence length="391" mass="44285">MSKRVVVIGGGIAGMTFAHTVKDKLGDQVEVTVVTKDPFYMTGPSKPLVVTKEQSYDRMVRGYEEAMAKGIKFAFGNVSEIDPANRKVKLVEAPSRAARVKEVEYDYLLVAPGVVYDGSSINGYEDYSYQVTNVYEPGRLDLLYQKVWSVKEGTIVVYAPPMPYRCAPAPSETALLIDTVLRYRRVRDKVRVIHVDANEKPQPGPTADIISNIMKERGIELITSRKIVEMNDKEVILDNGEKLPYSVLALLEPNRAPDFVIEAFGGPWLEVRSPQDLRSVKYDDVLAAGDVAKLPFPKNQEIAFESAKFAANKLFEEFGEEPEKVKYWFIGWIYVGNPEGRLESLSIQFSLDFTTKPPKATKDPEPKRDYTLQKDRWEQGYLNKLFHPKDW</sequence>
<dbReference type="Pfam" id="PF21706">
    <property type="entry name" value="FCSD_central"/>
    <property type="match status" value="1"/>
</dbReference>
<keyword evidence="4" id="KW-1185">Reference proteome</keyword>